<dbReference type="GO" id="GO:0032049">
    <property type="term" value="P:cardiolipin biosynthetic process"/>
    <property type="evidence" value="ECO:0007669"/>
    <property type="project" value="UniProtKB-ARBA"/>
</dbReference>
<dbReference type="PANTHER" id="PTHR21248">
    <property type="entry name" value="CARDIOLIPIN SYNTHASE"/>
    <property type="match status" value="1"/>
</dbReference>
<dbReference type="Pfam" id="PF13091">
    <property type="entry name" value="PLDc_2"/>
    <property type="match status" value="1"/>
</dbReference>
<dbReference type="PANTHER" id="PTHR21248:SF22">
    <property type="entry name" value="PHOSPHOLIPASE D"/>
    <property type="match status" value="1"/>
</dbReference>
<dbReference type="GO" id="GO:0030572">
    <property type="term" value="F:phosphatidyltransferase activity"/>
    <property type="evidence" value="ECO:0007669"/>
    <property type="project" value="UniProtKB-ARBA"/>
</dbReference>
<dbReference type="EMBL" id="CP119880">
    <property type="protein sequence ID" value="WFD36159.1"/>
    <property type="molecule type" value="Genomic_DNA"/>
</dbReference>
<feature type="domain" description="PLD phosphodiesterase" evidence="2">
    <location>
        <begin position="581"/>
        <end position="603"/>
    </location>
</feature>
<feature type="region of interest" description="Disordered" evidence="1">
    <location>
        <begin position="1"/>
        <end position="41"/>
    </location>
</feature>
<dbReference type="Proteomes" id="UP001219933">
    <property type="component" value="Chromosome 4"/>
</dbReference>
<dbReference type="Gene3D" id="3.30.870.10">
    <property type="entry name" value="Endonuclease Chain A"/>
    <property type="match status" value="2"/>
</dbReference>
<evidence type="ECO:0000259" key="2">
    <source>
        <dbReference type="PROSITE" id="PS50035"/>
    </source>
</evidence>
<evidence type="ECO:0000313" key="4">
    <source>
        <dbReference type="Proteomes" id="UP001219933"/>
    </source>
</evidence>
<sequence>MSGTLSEILAKSPDRAPMDVARSMAKRHSDSRKWWNGSETSRRARHWNWNNGASSPKNPPPSDAELADIRRRYNYADEAEGGPSELYVKMLADSALSVTHDPMSGVVSPQLLATTGIVPLSVISTGPDIIAHYYDCIVNAKEEVILLTNYWQRGANVDKIAAALRELNRRASERGDNIVAKIMWDRGPRSPADLIRMRQLVSPETWHSHGLPTPSELTHVTLEVLNYHRPLLGTFHAKLLLVDRRVALVNSNNIQDRPNLEACIHLQGDIVNAVYEVALLSWGRAPSPALPCIAKPAPREPHCSFAREPKQESAQRVAESRKRLDQELRASEDPVRMHLSDIVEQMMLARASVTDRQSVSHVADLWRRAAGRAGARNVDLKRLAESRGEQDDAERLARISTALDFANNSRVQGELRPEVIEKSSGGWEAQRLMGLLDFEPFVEHDPHAPVPMALVNRRPYGKPGHHDIRNPQAAAWLAGFRYAKRHVFIQSPTLNATPVRAAVLAAVRRGVRVELWLDLGFNDRSESLPFQGGTNEQVVSYLYRTLKRDGNGAERLLEVYWYTGKDMDRPLNAVRKQRNCHVKFAAVDGQVAILGSGNQDTQSWFHSQEINVMVDSRQLVSEWLTALRRNQSTHIYGRVDTDGIWRGKHGNQRTDTGRDEE</sequence>
<protein>
    <recommendedName>
        <fullName evidence="2">PLD phosphodiesterase domain-containing protein</fullName>
    </recommendedName>
</protein>
<evidence type="ECO:0000256" key="1">
    <source>
        <dbReference type="SAM" id="MobiDB-lite"/>
    </source>
</evidence>
<dbReference type="InterPro" id="IPR025202">
    <property type="entry name" value="PLD-like_dom"/>
</dbReference>
<dbReference type="CDD" id="cd00138">
    <property type="entry name" value="PLDc_SF"/>
    <property type="match status" value="1"/>
</dbReference>
<keyword evidence="4" id="KW-1185">Reference proteome</keyword>
<accession>A0AAF0EVY5</accession>
<dbReference type="InterPro" id="IPR001736">
    <property type="entry name" value="PLipase_D/transphosphatidylase"/>
</dbReference>
<dbReference type="SUPFAM" id="SSF56024">
    <property type="entry name" value="Phospholipase D/nuclease"/>
    <property type="match status" value="2"/>
</dbReference>
<dbReference type="PROSITE" id="PS50035">
    <property type="entry name" value="PLD"/>
    <property type="match status" value="2"/>
</dbReference>
<name>A0AAF0EVY5_9BASI</name>
<organism evidence="3 4">
    <name type="scientific">Malassezia cuniculi</name>
    <dbReference type="NCBI Taxonomy" id="948313"/>
    <lineage>
        <taxon>Eukaryota</taxon>
        <taxon>Fungi</taxon>
        <taxon>Dikarya</taxon>
        <taxon>Basidiomycota</taxon>
        <taxon>Ustilaginomycotina</taxon>
        <taxon>Malasseziomycetes</taxon>
        <taxon>Malasseziales</taxon>
        <taxon>Malasseziaceae</taxon>
        <taxon>Malassezia</taxon>
    </lineage>
</organism>
<gene>
    <name evidence="3" type="ORF">MCUN1_003035</name>
</gene>
<dbReference type="AlphaFoldDB" id="A0AAF0EVY5"/>
<feature type="domain" description="PLD phosphodiesterase" evidence="2">
    <location>
        <begin position="231"/>
        <end position="258"/>
    </location>
</feature>
<evidence type="ECO:0000313" key="3">
    <source>
        <dbReference type="EMBL" id="WFD36159.1"/>
    </source>
</evidence>
<proteinExistence type="predicted"/>
<reference evidence="3" key="1">
    <citation type="submission" date="2023-03" db="EMBL/GenBank/DDBJ databases">
        <title>Mating type loci evolution in Malassezia.</title>
        <authorList>
            <person name="Coelho M.A."/>
        </authorList>
    </citation>
    <scope>NUCLEOTIDE SEQUENCE</scope>
    <source>
        <strain evidence="3">CBS 11721</strain>
    </source>
</reference>